<reference evidence="1" key="1">
    <citation type="submission" date="2020-11" db="EMBL/GenBank/DDBJ databases">
        <authorList>
            <person name="Tran Van P."/>
        </authorList>
    </citation>
    <scope>NUCLEOTIDE SEQUENCE</scope>
</reference>
<evidence type="ECO:0000313" key="1">
    <source>
        <dbReference type="EMBL" id="CAD7248330.1"/>
    </source>
</evidence>
<dbReference type="EMBL" id="CAJPEV010001797">
    <property type="protein sequence ID" value="CAG0894382.1"/>
    <property type="molecule type" value="Genomic_DNA"/>
</dbReference>
<evidence type="ECO:0000313" key="2">
    <source>
        <dbReference type="Proteomes" id="UP000677054"/>
    </source>
</evidence>
<name>A0A7R8XDI7_9CRUS</name>
<proteinExistence type="predicted"/>
<dbReference type="EMBL" id="LR901314">
    <property type="protein sequence ID" value="CAD7248330.1"/>
    <property type="molecule type" value="Genomic_DNA"/>
</dbReference>
<gene>
    <name evidence="1" type="ORF">DSTB1V02_LOCUS8146</name>
</gene>
<protein>
    <submittedName>
        <fullName evidence="1">Uncharacterized protein</fullName>
    </submittedName>
</protein>
<sequence>MEGFNPFSVGVDLINAPILVRVKWKTDIYTTKSTIKAELRKQIIKAFECIPTNLRAKAPYLPLKCSHQPPQGENDHRTSTGIRRQPYWFDVVYHETAETSPLCYVKTQTVRRLAR</sequence>
<keyword evidence="2" id="KW-1185">Reference proteome</keyword>
<organism evidence="1">
    <name type="scientific">Darwinula stevensoni</name>
    <dbReference type="NCBI Taxonomy" id="69355"/>
    <lineage>
        <taxon>Eukaryota</taxon>
        <taxon>Metazoa</taxon>
        <taxon>Ecdysozoa</taxon>
        <taxon>Arthropoda</taxon>
        <taxon>Crustacea</taxon>
        <taxon>Oligostraca</taxon>
        <taxon>Ostracoda</taxon>
        <taxon>Podocopa</taxon>
        <taxon>Podocopida</taxon>
        <taxon>Darwinulocopina</taxon>
        <taxon>Darwinuloidea</taxon>
        <taxon>Darwinulidae</taxon>
        <taxon>Darwinula</taxon>
    </lineage>
</organism>
<accession>A0A7R8XDI7</accession>
<dbReference type="Proteomes" id="UP000677054">
    <property type="component" value="Unassembled WGS sequence"/>
</dbReference>
<dbReference type="AlphaFoldDB" id="A0A7R8XDI7"/>